<evidence type="ECO:0008006" key="3">
    <source>
        <dbReference type="Google" id="ProtNLM"/>
    </source>
</evidence>
<reference evidence="1 2" key="1">
    <citation type="journal article" date="2006" name="Nature">
        <title>Global trends of whole-genome duplications revealed by the ciliate Paramecium tetraurelia.</title>
        <authorList>
            <consortium name="Genoscope"/>
            <person name="Aury J.-M."/>
            <person name="Jaillon O."/>
            <person name="Duret L."/>
            <person name="Noel B."/>
            <person name="Jubin C."/>
            <person name="Porcel B.M."/>
            <person name="Segurens B."/>
            <person name="Daubin V."/>
            <person name="Anthouard V."/>
            <person name="Aiach N."/>
            <person name="Arnaiz O."/>
            <person name="Billaut A."/>
            <person name="Beisson J."/>
            <person name="Blanc I."/>
            <person name="Bouhouche K."/>
            <person name="Camara F."/>
            <person name="Duharcourt S."/>
            <person name="Guigo R."/>
            <person name="Gogendeau D."/>
            <person name="Katinka M."/>
            <person name="Keller A.-M."/>
            <person name="Kissmehl R."/>
            <person name="Klotz C."/>
            <person name="Koll F."/>
            <person name="Le Moue A."/>
            <person name="Lepere C."/>
            <person name="Malinsky S."/>
            <person name="Nowacki M."/>
            <person name="Nowak J.K."/>
            <person name="Plattner H."/>
            <person name="Poulain J."/>
            <person name="Ruiz F."/>
            <person name="Serrano V."/>
            <person name="Zagulski M."/>
            <person name="Dessen P."/>
            <person name="Betermier M."/>
            <person name="Weissenbach J."/>
            <person name="Scarpelli C."/>
            <person name="Schachter V."/>
            <person name="Sperling L."/>
            <person name="Meyer E."/>
            <person name="Cohen J."/>
            <person name="Wincker P."/>
        </authorList>
    </citation>
    <scope>NUCLEOTIDE SEQUENCE [LARGE SCALE GENOMIC DNA]</scope>
    <source>
        <strain evidence="1 2">Stock d4-2</strain>
    </source>
</reference>
<gene>
    <name evidence="1" type="ORF">GSPATT00013571001</name>
</gene>
<name>A0D507_PARTE</name>
<sequence>MLLRLRPEFLSLNAEQRIRIMFYINSDQVEEDDVYKLLSFLIVNLAKQHLNYPILVFSCHKEWYIEKEQYLKLKKFYRNIFSTLEKECALDFSLMQTSFFDFQLKFSKDQQFYEKENQEEISNSMIEEGEDKSELL</sequence>
<dbReference type="AlphaFoldDB" id="A0D507"/>
<keyword evidence="2" id="KW-1185">Reference proteome</keyword>
<evidence type="ECO:0000313" key="1">
    <source>
        <dbReference type="EMBL" id="CAK78124.1"/>
    </source>
</evidence>
<organism evidence="1 2">
    <name type="scientific">Paramecium tetraurelia</name>
    <dbReference type="NCBI Taxonomy" id="5888"/>
    <lineage>
        <taxon>Eukaryota</taxon>
        <taxon>Sar</taxon>
        <taxon>Alveolata</taxon>
        <taxon>Ciliophora</taxon>
        <taxon>Intramacronucleata</taxon>
        <taxon>Oligohymenophorea</taxon>
        <taxon>Peniculida</taxon>
        <taxon>Parameciidae</taxon>
        <taxon>Paramecium</taxon>
    </lineage>
</organism>
<dbReference type="HOGENOM" id="CLU_1879442_0_0_1"/>
<dbReference type="RefSeq" id="XP_001445521.1">
    <property type="nucleotide sequence ID" value="XM_001445484.1"/>
</dbReference>
<evidence type="ECO:0000313" key="2">
    <source>
        <dbReference type="Proteomes" id="UP000000600"/>
    </source>
</evidence>
<proteinExistence type="predicted"/>
<dbReference type="GeneID" id="5031306"/>
<dbReference type="InParanoid" id="A0D507"/>
<dbReference type="Proteomes" id="UP000000600">
    <property type="component" value="Unassembled WGS sequence"/>
</dbReference>
<dbReference type="KEGG" id="ptm:GSPATT00013571001"/>
<dbReference type="EMBL" id="CT868296">
    <property type="protein sequence ID" value="CAK78124.1"/>
    <property type="molecule type" value="Genomic_DNA"/>
</dbReference>
<accession>A0D507</accession>
<protein>
    <recommendedName>
        <fullName evidence="3">CRAL-TRIO domain-containing protein</fullName>
    </recommendedName>
</protein>